<organism evidence="1">
    <name type="scientific">Anaplasma marginale</name>
    <dbReference type="NCBI Taxonomy" id="770"/>
    <lineage>
        <taxon>Bacteria</taxon>
        <taxon>Pseudomonadati</taxon>
        <taxon>Pseudomonadota</taxon>
        <taxon>Alphaproteobacteria</taxon>
        <taxon>Rickettsiales</taxon>
        <taxon>Anaplasmataceae</taxon>
        <taxon>Anaplasma</taxon>
    </lineage>
</organism>
<protein>
    <submittedName>
        <fullName evidence="1">Phage head-tail connector protein</fullName>
    </submittedName>
</protein>
<reference evidence="1" key="1">
    <citation type="submission" date="2019-08" db="EMBL/GenBank/DDBJ databases">
        <authorList>
            <person name="Amaro Estrada I."/>
            <person name="Quiroz Castaneda R.E."/>
            <person name="Martinez Ocampo F."/>
            <person name="Rodriguez Camarillo S.D."/>
        </authorList>
    </citation>
    <scope>NUCLEOTIDE SEQUENCE</scope>
    <source>
        <strain evidence="1">MEX-30-184-02</strain>
    </source>
</reference>
<dbReference type="RefSeq" id="WP_010267583.1">
    <property type="nucleotide sequence ID" value="NZ_CP023731.1"/>
</dbReference>
<dbReference type="GeneID" id="7397974"/>
<accession>A0A643CK99</accession>
<dbReference type="InterPro" id="IPR021146">
    <property type="entry name" value="Phage_gp6-like_head-tail"/>
</dbReference>
<gene>
    <name evidence="1" type="ORF">FY207_04810</name>
</gene>
<dbReference type="EMBL" id="VTCY01000018">
    <property type="protein sequence ID" value="KAB0450923.1"/>
    <property type="molecule type" value="Genomic_DNA"/>
</dbReference>
<comment type="caution">
    <text evidence="1">The sequence shown here is derived from an EMBL/GenBank/DDBJ whole genome shotgun (WGS) entry which is preliminary data.</text>
</comment>
<dbReference type="InterPro" id="IPR011738">
    <property type="entry name" value="Phage_CHP"/>
</dbReference>
<proteinExistence type="predicted"/>
<dbReference type="Pfam" id="PF05135">
    <property type="entry name" value="Phage_connect_1"/>
    <property type="match status" value="1"/>
</dbReference>
<sequence>MLANPAFHVVRKAPPTHFPVALTEVKSFLGINNSSEDSLLTSIISMSSEYAQWYIGQSLGRQTWVLSYSRGNIPKKIYLPFGPVVSVVSVSVATQNTSLRSVTRKEYSIDNLQSSVVHAAIGATKIEIVYEAGYADMRDVPTQIKHGILHHVAVAYKRRDSMTVEHLAFIKEIYMPFREVRLVL</sequence>
<evidence type="ECO:0000313" key="1">
    <source>
        <dbReference type="EMBL" id="KAB0450923.1"/>
    </source>
</evidence>
<dbReference type="OMA" id="YAQWYIE"/>
<dbReference type="SMR" id="A0A643CK99"/>
<dbReference type="CDD" id="cd08054">
    <property type="entry name" value="gp6"/>
    <property type="match status" value="1"/>
</dbReference>
<dbReference type="NCBIfam" id="TIGR02215">
    <property type="entry name" value="phage_chp_gp8"/>
    <property type="match status" value="1"/>
</dbReference>
<name>A0A643CK99_ANAMA</name>
<dbReference type="AlphaFoldDB" id="A0A643CK99"/>